<feature type="signal peptide" evidence="2">
    <location>
        <begin position="1"/>
        <end position="28"/>
    </location>
</feature>
<organism evidence="3 4">
    <name type="scientific">Teichococcus aestuarii</name>
    <dbReference type="NCBI Taxonomy" id="568898"/>
    <lineage>
        <taxon>Bacteria</taxon>
        <taxon>Pseudomonadati</taxon>
        <taxon>Pseudomonadota</taxon>
        <taxon>Alphaproteobacteria</taxon>
        <taxon>Acetobacterales</taxon>
        <taxon>Roseomonadaceae</taxon>
        <taxon>Roseomonas</taxon>
    </lineage>
</organism>
<dbReference type="RefSeq" id="WP_109518089.1">
    <property type="nucleotide sequence ID" value="NZ_PDOA01000012.1"/>
</dbReference>
<dbReference type="Gene3D" id="3.40.190.10">
    <property type="entry name" value="Periplasmic binding protein-like II"/>
    <property type="match status" value="1"/>
</dbReference>
<comment type="caution">
    <text evidence="3">The sequence shown here is derived from an EMBL/GenBank/DDBJ whole genome shotgun (WGS) entry which is preliminary data.</text>
</comment>
<protein>
    <submittedName>
        <fullName evidence="3">C4-dicarboxylate ABC transporter substrate-binding protein</fullName>
    </submittedName>
</protein>
<dbReference type="PIRSF" id="PIRSF017082">
    <property type="entry name" value="YflP"/>
    <property type="match status" value="1"/>
</dbReference>
<evidence type="ECO:0000313" key="4">
    <source>
        <dbReference type="Proteomes" id="UP000245048"/>
    </source>
</evidence>
<evidence type="ECO:0000313" key="3">
    <source>
        <dbReference type="EMBL" id="PWC27658.1"/>
    </source>
</evidence>
<dbReference type="Pfam" id="PF03401">
    <property type="entry name" value="TctC"/>
    <property type="match status" value="1"/>
</dbReference>
<comment type="similarity">
    <text evidence="1">Belongs to the UPF0065 (bug) family.</text>
</comment>
<dbReference type="AlphaFoldDB" id="A0A2U1V172"/>
<dbReference type="PANTHER" id="PTHR42928">
    <property type="entry name" value="TRICARBOXYLATE-BINDING PROTEIN"/>
    <property type="match status" value="1"/>
</dbReference>
<dbReference type="Gene3D" id="3.40.190.150">
    <property type="entry name" value="Bordetella uptake gene, domain 1"/>
    <property type="match status" value="1"/>
</dbReference>
<dbReference type="OrthoDB" id="9780943at2"/>
<dbReference type="InterPro" id="IPR005064">
    <property type="entry name" value="BUG"/>
</dbReference>
<sequence length="332" mass="35176">MNIIAGRRALGAGMLGLAGLAAARPATAFVGPRPECLAPSAPGGGWDFTCRTVGRLMQELQVVDQPVQVSNMPGAVGAVAFANVTSRRAADHNLFVATSTVGLTQIAQRRYPGDIDRVRWLAMLGADTGVILVRADSRFKTLADFLGALKSDPGGIVTGGSSSLGGYDHLRLLLLAQKAGIPAADLKRFRWIHYDGGGPAVTQMLGGHVEVVSTDLAEIAGFVEAGQIRVLGAMAEARLAGAFADIPTAREQGYDVVGLNWRGFYTGGRVSDEHYNAMIAGLKRVYDSEGWKEAARRSGLQPVWRSGPEFERFVAGMVSELRGLSQEIGIIS</sequence>
<keyword evidence="2" id="KW-0732">Signal</keyword>
<accession>A0A2U1V172</accession>
<gene>
    <name evidence="3" type="ORF">CR165_16695</name>
</gene>
<dbReference type="PANTHER" id="PTHR42928:SF3">
    <property type="entry name" value="UPF0065 PROTEIN YFLP"/>
    <property type="match status" value="1"/>
</dbReference>
<dbReference type="CDD" id="cd07012">
    <property type="entry name" value="PBP2_Bug_TTT"/>
    <property type="match status" value="1"/>
</dbReference>
<dbReference type="InterPro" id="IPR042100">
    <property type="entry name" value="Bug_dom1"/>
</dbReference>
<evidence type="ECO:0000256" key="2">
    <source>
        <dbReference type="SAM" id="SignalP"/>
    </source>
</evidence>
<name>A0A2U1V172_9PROT</name>
<dbReference type="EMBL" id="PDOA01000012">
    <property type="protein sequence ID" value="PWC27658.1"/>
    <property type="molecule type" value="Genomic_DNA"/>
</dbReference>
<keyword evidence="4" id="KW-1185">Reference proteome</keyword>
<dbReference type="Proteomes" id="UP000245048">
    <property type="component" value="Unassembled WGS sequence"/>
</dbReference>
<proteinExistence type="inferred from homology"/>
<dbReference type="SUPFAM" id="SSF53850">
    <property type="entry name" value="Periplasmic binding protein-like II"/>
    <property type="match status" value="1"/>
</dbReference>
<feature type="chain" id="PRO_5015775852" evidence="2">
    <location>
        <begin position="29"/>
        <end position="332"/>
    </location>
</feature>
<evidence type="ECO:0000256" key="1">
    <source>
        <dbReference type="ARBA" id="ARBA00006987"/>
    </source>
</evidence>
<reference evidence="4" key="1">
    <citation type="submission" date="2017-10" db="EMBL/GenBank/DDBJ databases">
        <authorList>
            <person name="Toshchakov S.V."/>
            <person name="Goeva M.A."/>
        </authorList>
    </citation>
    <scope>NUCLEOTIDE SEQUENCE [LARGE SCALE GENOMIC DNA]</scope>
    <source>
        <strain evidence="4">JR1/69-1-13</strain>
    </source>
</reference>